<dbReference type="Proteomes" id="UP000579605">
    <property type="component" value="Unassembled WGS sequence"/>
</dbReference>
<dbReference type="InterPro" id="IPR011990">
    <property type="entry name" value="TPR-like_helical_dom_sf"/>
</dbReference>
<dbReference type="EMBL" id="JACBZH010000001">
    <property type="protein sequence ID" value="NYH90814.1"/>
    <property type="molecule type" value="Genomic_DNA"/>
</dbReference>
<dbReference type="RefSeq" id="WP_179788447.1">
    <property type="nucleotide sequence ID" value="NZ_BAAARR010000016.1"/>
</dbReference>
<proteinExistence type="predicted"/>
<reference evidence="2 3" key="1">
    <citation type="submission" date="2020-07" db="EMBL/GenBank/DDBJ databases">
        <title>Sequencing the genomes of 1000 actinobacteria strains.</title>
        <authorList>
            <person name="Klenk H.-P."/>
        </authorList>
    </citation>
    <scope>NUCLEOTIDE SEQUENCE [LARGE SCALE GENOMIC DNA]</scope>
    <source>
        <strain evidence="2 3">DSM 18448</strain>
    </source>
</reference>
<dbReference type="SMART" id="SM01043">
    <property type="entry name" value="BTAD"/>
    <property type="match status" value="1"/>
</dbReference>
<evidence type="ECO:0000313" key="3">
    <source>
        <dbReference type="Proteomes" id="UP000579605"/>
    </source>
</evidence>
<protein>
    <submittedName>
        <fullName evidence="2">DNA-binding SARP family transcriptional activator</fullName>
    </submittedName>
</protein>
<evidence type="ECO:0000313" key="2">
    <source>
        <dbReference type="EMBL" id="NYH90814.1"/>
    </source>
</evidence>
<sequence>MSDAPGQGIGVLVWNSADPGGPMTLATRVPGATEPTRQPDTVCLLGGPYVRSGDRRLDLPEGSKRLLVFVALRGRVDRPRAAAVLWPDSGEERAAGNLRSALWRMKSAGIFVLTADKSTLGLVPGTEVDAVAWCGWAGRLVTGKPGPADLEATPPAEAFDLLPGWYDDWAVFERERVRQRLLHALEALSRQLVRAGRRAEAVEAAMTAVGVDPLRESAQRVLVEAHLAEGNLAEARRCVRRYHSLVRAELGVDPSEGFLTMAND</sequence>
<organism evidence="2 3">
    <name type="scientific">Actinopolymorpha rutila</name>
    <dbReference type="NCBI Taxonomy" id="446787"/>
    <lineage>
        <taxon>Bacteria</taxon>
        <taxon>Bacillati</taxon>
        <taxon>Actinomycetota</taxon>
        <taxon>Actinomycetes</taxon>
        <taxon>Propionibacteriales</taxon>
        <taxon>Actinopolymorphaceae</taxon>
        <taxon>Actinopolymorpha</taxon>
    </lineage>
</organism>
<keyword evidence="2" id="KW-0238">DNA-binding</keyword>
<accession>A0A852ZD35</accession>
<dbReference type="InterPro" id="IPR051677">
    <property type="entry name" value="AfsR-DnrI-RedD_regulator"/>
</dbReference>
<keyword evidence="3" id="KW-1185">Reference proteome</keyword>
<dbReference type="PANTHER" id="PTHR35807">
    <property type="entry name" value="TRANSCRIPTIONAL REGULATOR REDD-RELATED"/>
    <property type="match status" value="1"/>
</dbReference>
<dbReference type="GO" id="GO:0003677">
    <property type="term" value="F:DNA binding"/>
    <property type="evidence" value="ECO:0007669"/>
    <property type="project" value="UniProtKB-KW"/>
</dbReference>
<dbReference type="InterPro" id="IPR005158">
    <property type="entry name" value="BTAD"/>
</dbReference>
<name>A0A852ZD35_9ACTN</name>
<comment type="caution">
    <text evidence="2">The sequence shown here is derived from an EMBL/GenBank/DDBJ whole genome shotgun (WGS) entry which is preliminary data.</text>
</comment>
<dbReference type="Pfam" id="PF03704">
    <property type="entry name" value="BTAD"/>
    <property type="match status" value="1"/>
</dbReference>
<gene>
    <name evidence="2" type="ORF">F4554_003452</name>
</gene>
<feature type="domain" description="Bacterial transcriptional activator" evidence="1">
    <location>
        <begin position="128"/>
        <end position="262"/>
    </location>
</feature>
<dbReference type="AlphaFoldDB" id="A0A852ZD35"/>
<dbReference type="Gene3D" id="1.25.40.10">
    <property type="entry name" value="Tetratricopeptide repeat domain"/>
    <property type="match status" value="1"/>
</dbReference>
<dbReference type="SUPFAM" id="SSF48452">
    <property type="entry name" value="TPR-like"/>
    <property type="match status" value="1"/>
</dbReference>
<evidence type="ECO:0000259" key="1">
    <source>
        <dbReference type="SMART" id="SM01043"/>
    </source>
</evidence>